<dbReference type="EMBL" id="CP088280">
    <property type="protein sequence ID" value="UGX96384.1"/>
    <property type="molecule type" value="Genomic_DNA"/>
</dbReference>
<feature type="transmembrane region" description="Helical" evidence="1">
    <location>
        <begin position="295"/>
        <end position="312"/>
    </location>
</feature>
<sequence>MGILAMLASYFFVWPVWRAQFPIEIWFTESWNAFHQDIAAAGLPLYPGSDQLVVNNYPPLSFLVIGELGKLFGDNLYVGRVLSFVGLLALAVEITLAVRILAGSFSAGVVGGMWFVALMAHNAALYVGANDPQIAGQAIMGAALVWFLAREKAGRSALPPLLLMVLAGFWKHNIIAIPAAAVLWLCLRDWRSAARPVLISGGAAAAGLALCGAVFGPQFFANLLTARAYSVGHLVSQLGHLQWLALAAILWGSWAWFDRASYAARFTALHSAVALASCLTQWLGDGVFGNAEFDLTIALAIGLGATLARIAASPIAAAIGLNRSRVMVVVALALRLVLSGRQESAQVLLDPQFRARYATAAAAMTAAAVSVSKIPGAVYCMKNNLICRAAGKSFVVDDFKTDQLLATGKATEADLSAMFQNRGITVVEGTSLTYAAAPLWQTP</sequence>
<feature type="transmembrane region" description="Helical" evidence="1">
    <location>
        <begin position="197"/>
        <end position="220"/>
    </location>
</feature>
<gene>
    <name evidence="3" type="ORF">G6321_00015065</name>
    <name evidence="2" type="ORF">G6321_03205</name>
</gene>
<evidence type="ECO:0008006" key="5">
    <source>
        <dbReference type="Google" id="ProtNLM"/>
    </source>
</evidence>
<protein>
    <recommendedName>
        <fullName evidence="5">Glycosyltransferase RgtA/B/C/D-like domain-containing protein</fullName>
    </recommendedName>
</protein>
<reference evidence="3 4" key="1">
    <citation type="journal article" date="2017" name="Syst. Appl. Microbiol.">
        <title>Soybeans inoculated with root zone soils of Canadian native legumes harbour diverse and novel Bradyrhizobium spp. that possess agricultural potential.</title>
        <authorList>
            <person name="Bromfield E.S.P."/>
            <person name="Cloutier S."/>
            <person name="Tambong J.T."/>
            <person name="Tran Thi T.V."/>
        </authorList>
    </citation>
    <scope>NUCLEOTIDE SEQUENCE [LARGE SCALE GENOMIC DNA]</scope>
    <source>
        <strain evidence="3 4">323S2</strain>
    </source>
</reference>
<name>A0A7Z0TN07_9BRAD</name>
<evidence type="ECO:0000313" key="3">
    <source>
        <dbReference type="EMBL" id="UGX96384.1"/>
    </source>
</evidence>
<feature type="transmembrane region" description="Helical" evidence="1">
    <location>
        <begin position="77"/>
        <end position="98"/>
    </location>
</feature>
<evidence type="ECO:0000313" key="4">
    <source>
        <dbReference type="Proteomes" id="UP000564836"/>
    </source>
</evidence>
<keyword evidence="1" id="KW-0812">Transmembrane</keyword>
<evidence type="ECO:0000313" key="2">
    <source>
        <dbReference type="EMBL" id="NYY87469.1"/>
    </source>
</evidence>
<feature type="transmembrane region" description="Helical" evidence="1">
    <location>
        <begin position="161"/>
        <end position="185"/>
    </location>
</feature>
<feature type="transmembrane region" description="Helical" evidence="1">
    <location>
        <begin position="105"/>
        <end position="127"/>
    </location>
</feature>
<dbReference type="RefSeq" id="WP_166343068.1">
    <property type="nucleotide sequence ID" value="NZ_CP088280.1"/>
</dbReference>
<proteinExistence type="predicted"/>
<feature type="transmembrane region" description="Helical" evidence="1">
    <location>
        <begin position="241"/>
        <end position="257"/>
    </location>
</feature>
<dbReference type="AlphaFoldDB" id="A0A7Z0TN07"/>
<accession>A0A7Z0TN07</accession>
<feature type="transmembrane region" description="Helical" evidence="1">
    <location>
        <begin position="263"/>
        <end position="283"/>
    </location>
</feature>
<dbReference type="Proteomes" id="UP000564836">
    <property type="component" value="Chromosome"/>
</dbReference>
<dbReference type="EMBL" id="JACBFH010000001">
    <property type="protein sequence ID" value="NYY87469.1"/>
    <property type="molecule type" value="Genomic_DNA"/>
</dbReference>
<keyword evidence="1" id="KW-0472">Membrane</keyword>
<reference evidence="2" key="2">
    <citation type="submission" date="2020-06" db="EMBL/GenBank/DDBJ databases">
        <title>Whole Genome Sequence of Bradyrhizobium sp. Strain 323S2.</title>
        <authorList>
            <person name="Bromfield E.S.P."/>
        </authorList>
    </citation>
    <scope>NUCLEOTIDE SEQUENCE [LARGE SCALE GENOMIC DNA]</scope>
    <source>
        <strain evidence="2">323S2</strain>
    </source>
</reference>
<organism evidence="2">
    <name type="scientific">Bradyrhizobium barranii subsp. barranii</name>
    <dbReference type="NCBI Taxonomy" id="2823807"/>
    <lineage>
        <taxon>Bacteria</taxon>
        <taxon>Pseudomonadati</taxon>
        <taxon>Pseudomonadota</taxon>
        <taxon>Alphaproteobacteria</taxon>
        <taxon>Hyphomicrobiales</taxon>
        <taxon>Nitrobacteraceae</taxon>
        <taxon>Bradyrhizobium</taxon>
        <taxon>Bradyrhizobium barranii</taxon>
    </lineage>
</organism>
<keyword evidence="1" id="KW-1133">Transmembrane helix</keyword>
<evidence type="ECO:0000256" key="1">
    <source>
        <dbReference type="SAM" id="Phobius"/>
    </source>
</evidence>
<reference evidence="3 4" key="3">
    <citation type="journal article" date="2022" name="Int. J. Syst. Evol. Microbiol.">
        <title>Strains of Bradyrhizobium barranii sp. nov. associated with legumes native to Canada are symbionts of soybeans and belong to different subspecies (subsp. barranii subsp. nov. and subsp. apii subsp. nov.) and symbiovars (sv. glycinearum and sv. septentrionale).</title>
        <authorList>
            <person name="Bromfield E.S.P."/>
            <person name="Cloutier S."/>
            <person name="Wasai-Hara S."/>
            <person name="Minamisawa K."/>
        </authorList>
    </citation>
    <scope>NUCLEOTIDE SEQUENCE [LARGE SCALE GENOMIC DNA]</scope>
    <source>
        <strain evidence="3 4">323S2</strain>
    </source>
</reference>